<evidence type="ECO:0000256" key="3">
    <source>
        <dbReference type="ARBA" id="ARBA00007895"/>
    </source>
</evidence>
<dbReference type="PANTHER" id="PTHR46009">
    <property type="entry name" value="VACUOLAR PROTEIN SORTING-ASSOCIATED PROTEIN VTA1 HOMOLOG"/>
    <property type="match status" value="1"/>
</dbReference>
<accession>A0AAD9MF43</accession>
<feature type="region of interest" description="Disordered" evidence="9">
    <location>
        <begin position="157"/>
        <end position="201"/>
    </location>
</feature>
<dbReference type="Gene3D" id="1.20.5.420">
    <property type="entry name" value="Immunoglobulin FC, subunit C"/>
    <property type="match status" value="1"/>
</dbReference>
<evidence type="ECO:0000256" key="2">
    <source>
        <dbReference type="ARBA" id="ARBA00004496"/>
    </source>
</evidence>
<feature type="region of interest" description="Disordered" evidence="9">
    <location>
        <begin position="218"/>
        <end position="340"/>
    </location>
</feature>
<evidence type="ECO:0000256" key="5">
    <source>
        <dbReference type="ARBA" id="ARBA00022490"/>
    </source>
</evidence>
<feature type="compositionally biased region" description="Pro residues" evidence="9">
    <location>
        <begin position="244"/>
        <end position="272"/>
    </location>
</feature>
<evidence type="ECO:0000256" key="6">
    <source>
        <dbReference type="ARBA" id="ARBA00022753"/>
    </source>
</evidence>
<dbReference type="Pfam" id="PF04652">
    <property type="entry name" value="Vta1"/>
    <property type="match status" value="1"/>
</dbReference>
<feature type="compositionally biased region" description="Low complexity" evidence="9">
    <location>
        <begin position="319"/>
        <end position="330"/>
    </location>
</feature>
<sequence length="384" mass="40922">MDEIPTAIKAADINLWKCAVKGTQLHSVKPIMAYWCYYWVVNQILARQLHASDEEVLNYTTRLMDTLEQIKSDHANEEAITDDVAGQAYVENFSQDTLDRAERVVRANKVTHQTATTFDAAATFFHLVNIWGPADAETQQKIKYAKWNAARIAKALREGRDPNESNPRHDEEQASVASASLVSPASPTGGGGGMPVAPQPARVEDVPDAEEMVLPGVPSKLETPASHAQSGYFDSTNNNNMPSPESPPIQDPQDLAPPPSAPRNGAPPPEPSSEPAMPFPQHTQTQPPPVAGTPPPTAAVSMAPQAHASRPPIRPPSAPVSVPAPAGASPAPGPACTRGGGTVDEVAMLNAQKHAKWAISALNFEDVPTAVRELQKALELLGAT</sequence>
<keyword evidence="4" id="KW-0813">Transport</keyword>
<dbReference type="GO" id="GO:0005771">
    <property type="term" value="C:multivesicular body"/>
    <property type="evidence" value="ECO:0007669"/>
    <property type="project" value="TreeGrafter"/>
</dbReference>
<evidence type="ECO:0000256" key="1">
    <source>
        <dbReference type="ARBA" id="ARBA00004481"/>
    </source>
</evidence>
<dbReference type="GO" id="GO:0032511">
    <property type="term" value="P:late endosome to vacuole transport via multivesicular body sorting pathway"/>
    <property type="evidence" value="ECO:0007669"/>
    <property type="project" value="InterPro"/>
</dbReference>
<evidence type="ECO:0000313" key="13">
    <source>
        <dbReference type="Proteomes" id="UP001217918"/>
    </source>
</evidence>
<organism evidence="12 13">
    <name type="scientific">Phyllachora maydis</name>
    <dbReference type="NCBI Taxonomy" id="1825666"/>
    <lineage>
        <taxon>Eukaryota</taxon>
        <taxon>Fungi</taxon>
        <taxon>Dikarya</taxon>
        <taxon>Ascomycota</taxon>
        <taxon>Pezizomycotina</taxon>
        <taxon>Sordariomycetes</taxon>
        <taxon>Sordariomycetidae</taxon>
        <taxon>Phyllachorales</taxon>
        <taxon>Phyllachoraceae</taxon>
        <taxon>Phyllachora</taxon>
    </lineage>
</organism>
<dbReference type="InterPro" id="IPR023175">
    <property type="entry name" value="Vta1/CALS_N_sf"/>
</dbReference>
<dbReference type="InterPro" id="IPR039431">
    <property type="entry name" value="Vta1/CALS_N"/>
</dbReference>
<keyword evidence="8" id="KW-0472">Membrane</keyword>
<dbReference type="AlphaFoldDB" id="A0AAD9MF43"/>
<feature type="compositionally biased region" description="Low complexity" evidence="9">
    <location>
        <begin position="273"/>
        <end position="285"/>
    </location>
</feature>
<dbReference type="GO" id="GO:0010008">
    <property type="term" value="C:endosome membrane"/>
    <property type="evidence" value="ECO:0007669"/>
    <property type="project" value="UniProtKB-SubCell"/>
</dbReference>
<dbReference type="InterPro" id="IPR044538">
    <property type="entry name" value="Vta1-like"/>
</dbReference>
<evidence type="ECO:0000256" key="9">
    <source>
        <dbReference type="SAM" id="MobiDB-lite"/>
    </source>
</evidence>
<comment type="similarity">
    <text evidence="3">Belongs to the VTA1 family.</text>
</comment>
<feature type="compositionally biased region" description="Basic and acidic residues" evidence="9">
    <location>
        <begin position="157"/>
        <end position="172"/>
    </location>
</feature>
<feature type="compositionally biased region" description="Pro residues" evidence="9">
    <location>
        <begin position="286"/>
        <end position="297"/>
    </location>
</feature>
<evidence type="ECO:0000259" key="11">
    <source>
        <dbReference type="Pfam" id="PF18097"/>
    </source>
</evidence>
<comment type="subcellular location">
    <subcellularLocation>
        <location evidence="2">Cytoplasm</location>
    </subcellularLocation>
    <subcellularLocation>
        <location evidence="1">Endosome membrane</location>
        <topology evidence="1">Peripheral membrane protein</topology>
    </subcellularLocation>
</comment>
<evidence type="ECO:0000256" key="4">
    <source>
        <dbReference type="ARBA" id="ARBA00022448"/>
    </source>
</evidence>
<reference evidence="12" key="1">
    <citation type="journal article" date="2023" name="Mol. Plant Microbe Interact.">
        <title>Elucidating the Obligate Nature and Biological Capacity of an Invasive Fungal Corn Pathogen.</title>
        <authorList>
            <person name="MacCready J.S."/>
            <person name="Roggenkamp E.M."/>
            <person name="Gdanetz K."/>
            <person name="Chilvers M.I."/>
        </authorList>
    </citation>
    <scope>NUCLEOTIDE SEQUENCE</scope>
    <source>
        <strain evidence="12">PM02</strain>
    </source>
</reference>
<feature type="domain" description="Vta1/callose synthase N-terminal" evidence="10">
    <location>
        <begin position="22"/>
        <end position="158"/>
    </location>
</feature>
<dbReference type="PANTHER" id="PTHR46009:SF1">
    <property type="entry name" value="VACUOLAR PROTEIN SORTING-ASSOCIATED PROTEIN VTA1 HOMOLOG"/>
    <property type="match status" value="1"/>
</dbReference>
<gene>
    <name evidence="12" type="ORF">P8C59_008362</name>
</gene>
<keyword evidence="7" id="KW-0653">Protein transport</keyword>
<feature type="compositionally biased region" description="Low complexity" evidence="9">
    <location>
        <begin position="174"/>
        <end position="187"/>
    </location>
</feature>
<dbReference type="GO" id="GO:0015031">
    <property type="term" value="P:protein transport"/>
    <property type="evidence" value="ECO:0007669"/>
    <property type="project" value="UniProtKB-KW"/>
</dbReference>
<keyword evidence="6" id="KW-0967">Endosome</keyword>
<protein>
    <submittedName>
        <fullName evidence="12">Uncharacterized protein</fullName>
    </submittedName>
</protein>
<evidence type="ECO:0000256" key="8">
    <source>
        <dbReference type="ARBA" id="ARBA00023136"/>
    </source>
</evidence>
<evidence type="ECO:0000313" key="12">
    <source>
        <dbReference type="EMBL" id="KAK2074132.1"/>
    </source>
</evidence>
<proteinExistence type="inferred from homology"/>
<feature type="domain" description="Vta1 C-terminal" evidence="11">
    <location>
        <begin position="348"/>
        <end position="382"/>
    </location>
</feature>
<dbReference type="Pfam" id="PF18097">
    <property type="entry name" value="Vta1_C"/>
    <property type="match status" value="1"/>
</dbReference>
<evidence type="ECO:0000256" key="7">
    <source>
        <dbReference type="ARBA" id="ARBA00022927"/>
    </source>
</evidence>
<dbReference type="Gene3D" id="1.25.40.270">
    <property type="entry name" value="Vacuolar protein sorting-associated protein vta1"/>
    <property type="match status" value="1"/>
</dbReference>
<dbReference type="EMBL" id="JAQQPM010000007">
    <property type="protein sequence ID" value="KAK2074132.1"/>
    <property type="molecule type" value="Genomic_DNA"/>
</dbReference>
<name>A0AAD9MF43_9PEZI</name>
<dbReference type="Proteomes" id="UP001217918">
    <property type="component" value="Unassembled WGS sequence"/>
</dbReference>
<keyword evidence="5" id="KW-0963">Cytoplasm</keyword>
<evidence type="ECO:0000259" key="10">
    <source>
        <dbReference type="Pfam" id="PF04652"/>
    </source>
</evidence>
<dbReference type="InterPro" id="IPR041212">
    <property type="entry name" value="Vta1_C"/>
</dbReference>
<comment type="caution">
    <text evidence="12">The sequence shown here is derived from an EMBL/GenBank/DDBJ whole genome shotgun (WGS) entry which is preliminary data.</text>
</comment>
<keyword evidence="13" id="KW-1185">Reference proteome</keyword>